<proteinExistence type="predicted"/>
<name>A0AAD5M3Y3_PARTN</name>
<accession>A0AAD5M3Y3</accession>
<evidence type="ECO:0000313" key="3">
    <source>
        <dbReference type="Proteomes" id="UP001196413"/>
    </source>
</evidence>
<dbReference type="AlphaFoldDB" id="A0AAD5M3Y3"/>
<feature type="region of interest" description="Disordered" evidence="1">
    <location>
        <begin position="1"/>
        <end position="21"/>
    </location>
</feature>
<keyword evidence="3" id="KW-1185">Reference proteome</keyword>
<sequence length="73" mass="8153">MREAGIRNNKEAPTTTLTHSKNHKLEIHSIAPIKETIGLKFPTQLQRQQTIAKIAEHVFTLAQAANIIAKIVQ</sequence>
<feature type="compositionally biased region" description="Basic and acidic residues" evidence="1">
    <location>
        <begin position="1"/>
        <end position="10"/>
    </location>
</feature>
<comment type="caution">
    <text evidence="2">The sequence shown here is derived from an EMBL/GenBank/DDBJ whole genome shotgun (WGS) entry which is preliminary data.</text>
</comment>
<dbReference type="Proteomes" id="UP001196413">
    <property type="component" value="Unassembled WGS sequence"/>
</dbReference>
<reference evidence="2" key="1">
    <citation type="submission" date="2021-06" db="EMBL/GenBank/DDBJ databases">
        <title>Parelaphostrongylus tenuis whole genome reference sequence.</title>
        <authorList>
            <person name="Garwood T.J."/>
            <person name="Larsen P.A."/>
            <person name="Fountain-Jones N.M."/>
            <person name="Garbe J.R."/>
            <person name="Macchietto M.G."/>
            <person name="Kania S.A."/>
            <person name="Gerhold R.W."/>
            <person name="Richards J.E."/>
            <person name="Wolf T.M."/>
        </authorList>
    </citation>
    <scope>NUCLEOTIDE SEQUENCE</scope>
    <source>
        <strain evidence="2">MNPRO001-30</strain>
        <tissue evidence="2">Meninges</tissue>
    </source>
</reference>
<organism evidence="2 3">
    <name type="scientific">Parelaphostrongylus tenuis</name>
    <name type="common">Meningeal worm</name>
    <dbReference type="NCBI Taxonomy" id="148309"/>
    <lineage>
        <taxon>Eukaryota</taxon>
        <taxon>Metazoa</taxon>
        <taxon>Ecdysozoa</taxon>
        <taxon>Nematoda</taxon>
        <taxon>Chromadorea</taxon>
        <taxon>Rhabditida</taxon>
        <taxon>Rhabditina</taxon>
        <taxon>Rhabditomorpha</taxon>
        <taxon>Strongyloidea</taxon>
        <taxon>Metastrongylidae</taxon>
        <taxon>Parelaphostrongylus</taxon>
    </lineage>
</organism>
<dbReference type="EMBL" id="JAHQIW010000666">
    <property type="protein sequence ID" value="KAJ1349458.1"/>
    <property type="molecule type" value="Genomic_DNA"/>
</dbReference>
<gene>
    <name evidence="2" type="ORF">KIN20_005032</name>
</gene>
<evidence type="ECO:0000313" key="2">
    <source>
        <dbReference type="EMBL" id="KAJ1349458.1"/>
    </source>
</evidence>
<protein>
    <submittedName>
        <fullName evidence="2">Uncharacterized protein</fullName>
    </submittedName>
</protein>
<evidence type="ECO:0000256" key="1">
    <source>
        <dbReference type="SAM" id="MobiDB-lite"/>
    </source>
</evidence>